<dbReference type="InterPro" id="IPR050639">
    <property type="entry name" value="SSR_resolvase"/>
</dbReference>
<dbReference type="Pfam" id="PF07508">
    <property type="entry name" value="Recombinase"/>
    <property type="match status" value="1"/>
</dbReference>
<dbReference type="AlphaFoldDB" id="A0A850H5I9"/>
<dbReference type="CDD" id="cd03768">
    <property type="entry name" value="SR_ResInv"/>
    <property type="match status" value="1"/>
</dbReference>
<dbReference type="PROSITE" id="PS51736">
    <property type="entry name" value="RECOMBINASES_3"/>
    <property type="match status" value="1"/>
</dbReference>
<dbReference type="PANTHER" id="PTHR30461:SF23">
    <property type="entry name" value="DNA RECOMBINASE-RELATED"/>
    <property type="match status" value="1"/>
</dbReference>
<dbReference type="Gene3D" id="3.90.1750.20">
    <property type="entry name" value="Putative Large Serine Recombinase, Chain B, Domain 2"/>
    <property type="match status" value="1"/>
</dbReference>
<sequence length="555" mass="61645">MPRIQKKLRCAIYTRKSTDEGLDKDFNSLDAQREACAAYVMSQQHEGWTLVPELYDDGGHSGGTIERPALQELLADVRAGKVDVVVVYKIDRLTRSLADFAKIVDVLDEAEASFVSVTQAFSTTSSMGRLTLNVLLSFAQFEREVGAERIRDKVAASKAKGMWMGGSVPLGYKAIDRKLVVIPEEAETVREIMRRYLGAVSIKALVEELARDGIVSKRHVSKRGRISGGNTIKRGALKHLLSNPIYVGQVRHKEKTFTGQHDAIVDRETFEAVQTKLRDRTSHGSSAGPKRRLALLAGMIFDDRGRPMSPTHTKNHGRRYTYYASNMNDNAETLALRLPASEIEQSIRKAIASWLKSSANIRELTTSKSAAEKKMAFEAAEQLAANIEQLPVSKASEILARLQLRVVVSEEKIEGAFAPPPALGLADAEINQAAEAKFSIALDRQNYGHEARMRLQPSEPNGLSKDNRLVELLGRAFAAREELIDMDEEAVRSTRTTRLRHLQRLARLSYLDPTIIRSILVGNQPKALSARSLWRMGDLPVCFANQREALGFSNL</sequence>
<evidence type="ECO:0000259" key="2">
    <source>
        <dbReference type="PROSITE" id="PS51737"/>
    </source>
</evidence>
<dbReference type="InterPro" id="IPR011109">
    <property type="entry name" value="DNA_bind_recombinase_dom"/>
</dbReference>
<dbReference type="InterPro" id="IPR038109">
    <property type="entry name" value="DNA_bind_recomb_sf"/>
</dbReference>
<protein>
    <submittedName>
        <fullName evidence="3">Recombinase family protein</fullName>
    </submittedName>
</protein>
<dbReference type="SMART" id="SM00857">
    <property type="entry name" value="Resolvase"/>
    <property type="match status" value="1"/>
</dbReference>
<evidence type="ECO:0000313" key="4">
    <source>
        <dbReference type="Proteomes" id="UP000561438"/>
    </source>
</evidence>
<dbReference type="GO" id="GO:0000150">
    <property type="term" value="F:DNA strand exchange activity"/>
    <property type="evidence" value="ECO:0007669"/>
    <property type="project" value="InterPro"/>
</dbReference>
<dbReference type="GO" id="GO:0003677">
    <property type="term" value="F:DNA binding"/>
    <property type="evidence" value="ECO:0007669"/>
    <property type="project" value="InterPro"/>
</dbReference>
<comment type="caution">
    <text evidence="3">The sequence shown here is derived from an EMBL/GenBank/DDBJ whole genome shotgun (WGS) entry which is preliminary data.</text>
</comment>
<dbReference type="EMBL" id="JABWGV010000006">
    <property type="protein sequence ID" value="NVD45940.1"/>
    <property type="molecule type" value="Genomic_DNA"/>
</dbReference>
<dbReference type="Proteomes" id="UP000561438">
    <property type="component" value="Unassembled WGS sequence"/>
</dbReference>
<dbReference type="PANTHER" id="PTHR30461">
    <property type="entry name" value="DNA-INVERTASE FROM LAMBDOID PROPHAGE"/>
    <property type="match status" value="1"/>
</dbReference>
<dbReference type="Pfam" id="PF00239">
    <property type="entry name" value="Resolvase"/>
    <property type="match status" value="1"/>
</dbReference>
<feature type="domain" description="Resolvase/invertase-type recombinase catalytic" evidence="1">
    <location>
        <begin position="9"/>
        <end position="161"/>
    </location>
</feature>
<gene>
    <name evidence="3" type="ORF">HUV48_13070</name>
</gene>
<proteinExistence type="predicted"/>
<reference evidence="3 4" key="1">
    <citation type="submission" date="2020-06" db="EMBL/GenBank/DDBJ databases">
        <title>Altererythrobacter sp. HHU K3-1.</title>
        <authorList>
            <person name="Zhang D."/>
            <person name="Xue H."/>
        </authorList>
    </citation>
    <scope>NUCLEOTIDE SEQUENCE [LARGE SCALE GENOMIC DNA]</scope>
    <source>
        <strain evidence="3 4">HHU K3-1</strain>
    </source>
</reference>
<dbReference type="InterPro" id="IPR006119">
    <property type="entry name" value="Resolv_N"/>
</dbReference>
<feature type="domain" description="Recombinase" evidence="2">
    <location>
        <begin position="169"/>
        <end position="284"/>
    </location>
</feature>
<evidence type="ECO:0000259" key="1">
    <source>
        <dbReference type="PROSITE" id="PS51736"/>
    </source>
</evidence>
<dbReference type="PROSITE" id="PS51737">
    <property type="entry name" value="RECOMBINASE_DNA_BIND"/>
    <property type="match status" value="1"/>
</dbReference>
<dbReference type="Gene3D" id="3.40.50.1390">
    <property type="entry name" value="Resolvase, N-terminal catalytic domain"/>
    <property type="match status" value="1"/>
</dbReference>
<dbReference type="InterPro" id="IPR036162">
    <property type="entry name" value="Resolvase-like_N_sf"/>
</dbReference>
<organism evidence="3 4">
    <name type="scientific">Qipengyuania atrilutea</name>
    <dbReference type="NCBI Taxonomy" id="2744473"/>
    <lineage>
        <taxon>Bacteria</taxon>
        <taxon>Pseudomonadati</taxon>
        <taxon>Pseudomonadota</taxon>
        <taxon>Alphaproteobacteria</taxon>
        <taxon>Sphingomonadales</taxon>
        <taxon>Erythrobacteraceae</taxon>
        <taxon>Qipengyuania</taxon>
    </lineage>
</organism>
<name>A0A850H5I9_9SPHN</name>
<evidence type="ECO:0000313" key="3">
    <source>
        <dbReference type="EMBL" id="NVD45940.1"/>
    </source>
</evidence>
<keyword evidence="4" id="KW-1185">Reference proteome</keyword>
<dbReference type="SUPFAM" id="SSF53041">
    <property type="entry name" value="Resolvase-like"/>
    <property type="match status" value="1"/>
</dbReference>
<accession>A0A850H5I9</accession>
<dbReference type="RefSeq" id="WP_176268244.1">
    <property type="nucleotide sequence ID" value="NZ_JABWGV010000006.1"/>
</dbReference>